<reference evidence="11" key="1">
    <citation type="submission" date="2021-01" db="EMBL/GenBank/DDBJ databases">
        <authorList>
            <person name="Kaushik A."/>
        </authorList>
    </citation>
    <scope>NUCLEOTIDE SEQUENCE</scope>
    <source>
        <strain evidence="11">AG1-1C</strain>
    </source>
</reference>
<evidence type="ECO:0000256" key="5">
    <source>
        <dbReference type="ARBA" id="ARBA00022692"/>
    </source>
</evidence>
<dbReference type="PANTHER" id="PTHR28090">
    <property type="entry name" value="PROTEIN ROT1"/>
    <property type="match status" value="1"/>
</dbReference>
<evidence type="ECO:0000256" key="7">
    <source>
        <dbReference type="ARBA" id="ARBA00022824"/>
    </source>
</evidence>
<keyword evidence="7" id="KW-0256">Endoplasmic reticulum</keyword>
<keyword evidence="8" id="KW-1133">Transmembrane helix</keyword>
<comment type="subcellular location">
    <subcellularLocation>
        <location evidence="1">Endoplasmic reticulum membrane</location>
        <topology evidence="1">Single-pass type I membrane protein</topology>
    </subcellularLocation>
</comment>
<proteinExistence type="inferred from homology"/>
<name>A0A8H2WAQ5_9AGAM</name>
<evidence type="ECO:0000256" key="10">
    <source>
        <dbReference type="SAM" id="SignalP"/>
    </source>
</evidence>
<feature type="signal peptide" evidence="10">
    <location>
        <begin position="1"/>
        <end position="18"/>
    </location>
</feature>
<feature type="chain" id="PRO_5034534603" description="Protein ROT1" evidence="10">
    <location>
        <begin position="19"/>
        <end position="190"/>
    </location>
</feature>
<keyword evidence="6 10" id="KW-0732">Signal</keyword>
<evidence type="ECO:0000256" key="2">
    <source>
        <dbReference type="ARBA" id="ARBA00007149"/>
    </source>
</evidence>
<evidence type="ECO:0000313" key="12">
    <source>
        <dbReference type="Proteomes" id="UP000663846"/>
    </source>
</evidence>
<comment type="similarity">
    <text evidence="2">Belongs to the ROT1 family.</text>
</comment>
<accession>A0A8H2WAQ5</accession>
<evidence type="ECO:0000256" key="8">
    <source>
        <dbReference type="ARBA" id="ARBA00022989"/>
    </source>
</evidence>
<comment type="caution">
    <text evidence="11">The sequence shown here is derived from an EMBL/GenBank/DDBJ whole genome shotgun (WGS) entry which is preliminary data.</text>
</comment>
<evidence type="ECO:0000256" key="9">
    <source>
        <dbReference type="ARBA" id="ARBA00023136"/>
    </source>
</evidence>
<sequence length="190" mass="21239">MLFSTLFTAIVGTLPVLGQGVFDKNYKMTYLRGTWSTSNKNVPVGPSFANPAENKFFFPKENKDTESRTYSFTDDGFYEYCAYVAPSISSDNCTSALFIYQHGTYDFLSNGSMTLSPFAKDGRLQMGNSCKDSNPATPFNFTELMVTWSIDIESAASPVLNLHEANWERPQNLTLAYNPPQTLPTRPLTK</sequence>
<dbReference type="EMBL" id="CAJMWS010000100">
    <property type="protein sequence ID" value="CAE6362309.1"/>
    <property type="molecule type" value="Genomic_DNA"/>
</dbReference>
<dbReference type="Pfam" id="PF10681">
    <property type="entry name" value="Rot1"/>
    <property type="match status" value="1"/>
</dbReference>
<evidence type="ECO:0000256" key="3">
    <source>
        <dbReference type="ARBA" id="ARBA00016195"/>
    </source>
</evidence>
<evidence type="ECO:0000256" key="6">
    <source>
        <dbReference type="ARBA" id="ARBA00022729"/>
    </source>
</evidence>
<evidence type="ECO:0000256" key="1">
    <source>
        <dbReference type="ARBA" id="ARBA00004115"/>
    </source>
</evidence>
<gene>
    <name evidence="11" type="ORF">RDB_LOCUS19758</name>
</gene>
<protein>
    <recommendedName>
        <fullName evidence="4">Protein ROT1</fullName>
    </recommendedName>
    <alternativeName>
        <fullName evidence="3">Protein rot1</fullName>
    </alternativeName>
</protein>
<evidence type="ECO:0000256" key="4">
    <source>
        <dbReference type="ARBA" id="ARBA00017291"/>
    </source>
</evidence>
<dbReference type="GO" id="GO:0006458">
    <property type="term" value="P:'de novo' protein folding"/>
    <property type="evidence" value="ECO:0007669"/>
    <property type="project" value="InterPro"/>
</dbReference>
<keyword evidence="5" id="KW-0812">Transmembrane</keyword>
<evidence type="ECO:0000313" key="11">
    <source>
        <dbReference type="EMBL" id="CAE6362309.1"/>
    </source>
</evidence>
<keyword evidence="9" id="KW-0472">Membrane</keyword>
<organism evidence="11 12">
    <name type="scientific">Rhizoctonia solani</name>
    <dbReference type="NCBI Taxonomy" id="456999"/>
    <lineage>
        <taxon>Eukaryota</taxon>
        <taxon>Fungi</taxon>
        <taxon>Dikarya</taxon>
        <taxon>Basidiomycota</taxon>
        <taxon>Agaricomycotina</taxon>
        <taxon>Agaricomycetes</taxon>
        <taxon>Cantharellales</taxon>
        <taxon>Ceratobasidiaceae</taxon>
        <taxon>Rhizoctonia</taxon>
    </lineage>
</organism>
<dbReference type="GO" id="GO:0005789">
    <property type="term" value="C:endoplasmic reticulum membrane"/>
    <property type="evidence" value="ECO:0007669"/>
    <property type="project" value="UniProtKB-SubCell"/>
</dbReference>
<dbReference type="GO" id="GO:0051082">
    <property type="term" value="F:unfolded protein binding"/>
    <property type="evidence" value="ECO:0007669"/>
    <property type="project" value="TreeGrafter"/>
</dbReference>
<dbReference type="PANTHER" id="PTHR28090:SF1">
    <property type="entry name" value="PROTEIN ROT1"/>
    <property type="match status" value="1"/>
</dbReference>
<dbReference type="Proteomes" id="UP000663846">
    <property type="component" value="Unassembled WGS sequence"/>
</dbReference>
<dbReference type="InterPro" id="IPR019623">
    <property type="entry name" value="Rot1"/>
</dbReference>
<dbReference type="AlphaFoldDB" id="A0A8H2WAQ5"/>